<accession>A0A9D1DVN7</accession>
<reference evidence="1" key="2">
    <citation type="journal article" date="2021" name="PeerJ">
        <title>Extensive microbial diversity within the chicken gut microbiome revealed by metagenomics and culture.</title>
        <authorList>
            <person name="Gilroy R."/>
            <person name="Ravi A."/>
            <person name="Getino M."/>
            <person name="Pursley I."/>
            <person name="Horton D.L."/>
            <person name="Alikhan N.F."/>
            <person name="Baker D."/>
            <person name="Gharbi K."/>
            <person name="Hall N."/>
            <person name="Watson M."/>
            <person name="Adriaenssens E.M."/>
            <person name="Foster-Nyarko E."/>
            <person name="Jarju S."/>
            <person name="Secka A."/>
            <person name="Antonio M."/>
            <person name="Oren A."/>
            <person name="Chaudhuri R.R."/>
            <person name="La Ragione R."/>
            <person name="Hildebrand F."/>
            <person name="Pallen M.J."/>
        </authorList>
    </citation>
    <scope>NUCLEOTIDE SEQUENCE</scope>
    <source>
        <strain evidence="1">CHK184-20233</strain>
    </source>
</reference>
<evidence type="ECO:0000313" key="1">
    <source>
        <dbReference type="EMBL" id="HIR59876.1"/>
    </source>
</evidence>
<dbReference type="EMBL" id="DVHC01000069">
    <property type="protein sequence ID" value="HIR59876.1"/>
    <property type="molecule type" value="Genomic_DNA"/>
</dbReference>
<gene>
    <name evidence="1" type="ORF">IAB38_07575</name>
</gene>
<dbReference type="AlphaFoldDB" id="A0A9D1DVN7"/>
<sequence length="154" mass="17819">MNIKELLDGNVNNISIDEEFTIPKEEYANTDIIDLAKVKVKGNLTYPDVDDLLLEVDCSSTMKLNDSVSLEPVNYPFSFKISENVSDFLEKDQFTLDIISILWENIVLEIPIRYSEVTNYDEYKGDGWRVISEDEKKVNTNNPFKDLLKEIEKE</sequence>
<protein>
    <submittedName>
        <fullName evidence="1">Uncharacterized protein</fullName>
    </submittedName>
</protein>
<reference evidence="1" key="1">
    <citation type="submission" date="2020-10" db="EMBL/GenBank/DDBJ databases">
        <authorList>
            <person name="Gilroy R."/>
        </authorList>
    </citation>
    <scope>NUCLEOTIDE SEQUENCE</scope>
    <source>
        <strain evidence="1">CHK184-20233</strain>
    </source>
</reference>
<proteinExistence type="predicted"/>
<comment type="caution">
    <text evidence="1">The sequence shown here is derived from an EMBL/GenBank/DDBJ whole genome shotgun (WGS) entry which is preliminary data.</text>
</comment>
<dbReference type="Proteomes" id="UP000824232">
    <property type="component" value="Unassembled WGS sequence"/>
</dbReference>
<name>A0A9D1DVN7_9FIRM</name>
<evidence type="ECO:0000313" key="2">
    <source>
        <dbReference type="Proteomes" id="UP000824232"/>
    </source>
</evidence>
<organism evidence="1 2">
    <name type="scientific">Candidatus Onthousia excrementipullorum</name>
    <dbReference type="NCBI Taxonomy" id="2840884"/>
    <lineage>
        <taxon>Bacteria</taxon>
        <taxon>Bacillati</taxon>
        <taxon>Bacillota</taxon>
        <taxon>Bacilli</taxon>
        <taxon>Candidatus Onthousia</taxon>
    </lineage>
</organism>